<evidence type="ECO:0000313" key="3">
    <source>
        <dbReference type="EMBL" id="XBH03974.1"/>
    </source>
</evidence>
<dbReference type="EMBL" id="CP155447">
    <property type="protein sequence ID" value="XBH03974.1"/>
    <property type="molecule type" value="Genomic_DNA"/>
</dbReference>
<keyword evidence="1" id="KW-0812">Transmembrane</keyword>
<name>A0AAU7CFD7_9BACT</name>
<dbReference type="RefSeq" id="WP_406696718.1">
    <property type="nucleotide sequence ID" value="NZ_CP155447.1"/>
</dbReference>
<evidence type="ECO:0000256" key="1">
    <source>
        <dbReference type="SAM" id="Phobius"/>
    </source>
</evidence>
<dbReference type="Pfam" id="PF13808">
    <property type="entry name" value="DDE_Tnp_1_assoc"/>
    <property type="match status" value="1"/>
</dbReference>
<sequence length="95" mass="10382">MDEINRHFAELEGPRSTINRHSPLSSVIVSTLMAVLAGAAGSTAIAKRAALKEELLVRTLDLPHGVPRRARTCIALWILASESDKFLGFTQETQQ</sequence>
<reference evidence="3" key="1">
    <citation type="submission" date="2024-05" db="EMBL/GenBank/DDBJ databases">
        <title>Planctomycetes of the genus Singulisphaera possess chitinolytic capabilities.</title>
        <authorList>
            <person name="Ivanova A."/>
        </authorList>
    </citation>
    <scope>NUCLEOTIDE SEQUENCE</scope>
    <source>
        <strain evidence="3">Ch08T</strain>
    </source>
</reference>
<accession>A0AAU7CFD7</accession>
<dbReference type="AlphaFoldDB" id="A0AAU7CFD7"/>
<gene>
    <name evidence="3" type="ORF">V5E97_37600</name>
</gene>
<proteinExistence type="predicted"/>
<dbReference type="InterPro" id="IPR032806">
    <property type="entry name" value="YbfD_N"/>
</dbReference>
<keyword evidence="1" id="KW-1133">Transmembrane helix</keyword>
<organism evidence="3">
    <name type="scientific">Singulisphaera sp. Ch08</name>
    <dbReference type="NCBI Taxonomy" id="3120278"/>
    <lineage>
        <taxon>Bacteria</taxon>
        <taxon>Pseudomonadati</taxon>
        <taxon>Planctomycetota</taxon>
        <taxon>Planctomycetia</taxon>
        <taxon>Isosphaerales</taxon>
        <taxon>Isosphaeraceae</taxon>
        <taxon>Singulisphaera</taxon>
    </lineage>
</organism>
<feature type="transmembrane region" description="Helical" evidence="1">
    <location>
        <begin position="24"/>
        <end position="46"/>
    </location>
</feature>
<evidence type="ECO:0000259" key="2">
    <source>
        <dbReference type="Pfam" id="PF13808"/>
    </source>
</evidence>
<feature type="domain" description="H repeat-associated protein N-terminal" evidence="2">
    <location>
        <begin position="6"/>
        <end position="70"/>
    </location>
</feature>
<keyword evidence="1" id="KW-0472">Membrane</keyword>
<protein>
    <submittedName>
        <fullName evidence="3">Transposase family protein</fullName>
    </submittedName>
</protein>